<dbReference type="GO" id="GO:0003677">
    <property type="term" value="F:DNA binding"/>
    <property type="evidence" value="ECO:0007669"/>
    <property type="project" value="UniProtKB-KW"/>
</dbReference>
<organism evidence="19 20">
    <name type="scientific">Pedobacter endophyticus</name>
    <dbReference type="NCBI Taxonomy" id="2789740"/>
    <lineage>
        <taxon>Bacteria</taxon>
        <taxon>Pseudomonadati</taxon>
        <taxon>Bacteroidota</taxon>
        <taxon>Sphingobacteriia</taxon>
        <taxon>Sphingobacteriales</taxon>
        <taxon>Sphingobacteriaceae</taxon>
        <taxon>Pedobacter</taxon>
    </lineage>
</organism>
<dbReference type="InterPro" id="IPR013815">
    <property type="entry name" value="ATP_grasp_subdomain_1"/>
</dbReference>
<keyword evidence="7" id="KW-0228">DNA excision</keyword>
<dbReference type="GO" id="GO:0009380">
    <property type="term" value="C:excinuclease repair complex"/>
    <property type="evidence" value="ECO:0007669"/>
    <property type="project" value="InterPro"/>
</dbReference>
<reference evidence="19 20" key="1">
    <citation type="submission" date="2020-11" db="EMBL/GenBank/DDBJ databases">
        <title>Pedobacter endophytica, an endophytic bacteria isolated form Carex pumila.</title>
        <authorList>
            <person name="Peng Y."/>
            <person name="Jiang L."/>
            <person name="Lee J."/>
        </authorList>
    </citation>
    <scope>NUCLEOTIDE SEQUENCE [LARGE SCALE GENOMIC DNA]</scope>
    <source>
        <strain evidence="19 20">JBR3-12</strain>
    </source>
</reference>
<keyword evidence="8" id="KW-0863">Zinc-finger</keyword>
<dbReference type="PROSITE" id="PS50893">
    <property type="entry name" value="ABC_TRANSPORTER_2"/>
    <property type="match status" value="1"/>
</dbReference>
<dbReference type="Proteomes" id="UP000594759">
    <property type="component" value="Chromosome"/>
</dbReference>
<dbReference type="GO" id="GO:0008270">
    <property type="term" value="F:zinc ion binding"/>
    <property type="evidence" value="ECO:0007669"/>
    <property type="project" value="UniProtKB-KW"/>
</dbReference>
<evidence type="ECO:0000256" key="11">
    <source>
        <dbReference type="ARBA" id="ARBA00022881"/>
    </source>
</evidence>
<evidence type="ECO:0000256" key="2">
    <source>
        <dbReference type="ARBA" id="ARBA00022490"/>
    </source>
</evidence>
<keyword evidence="19" id="KW-0378">Hydrolase</keyword>
<dbReference type="Gene3D" id="1.10.8.280">
    <property type="entry name" value="ABC transporter ATPase domain-like"/>
    <property type="match status" value="1"/>
</dbReference>
<dbReference type="GO" id="GO:0005737">
    <property type="term" value="C:cytoplasm"/>
    <property type="evidence" value="ECO:0007669"/>
    <property type="project" value="UniProtKB-SubCell"/>
</dbReference>
<keyword evidence="6" id="KW-0227">DNA damage</keyword>
<evidence type="ECO:0000313" key="20">
    <source>
        <dbReference type="Proteomes" id="UP000594759"/>
    </source>
</evidence>
<comment type="subcellular location">
    <subcellularLocation>
        <location evidence="1">Cytoplasm</location>
    </subcellularLocation>
</comment>
<feature type="region of interest" description="Disordered" evidence="17">
    <location>
        <begin position="949"/>
        <end position="990"/>
    </location>
</feature>
<gene>
    <name evidence="19" type="primary">uvrA</name>
    <name evidence="19" type="ORF">IZT61_09515</name>
</gene>
<evidence type="ECO:0000256" key="16">
    <source>
        <dbReference type="ARBA" id="ARBA00042156"/>
    </source>
</evidence>
<evidence type="ECO:0000256" key="12">
    <source>
        <dbReference type="ARBA" id="ARBA00023125"/>
    </source>
</evidence>
<evidence type="ECO:0000256" key="8">
    <source>
        <dbReference type="ARBA" id="ARBA00022771"/>
    </source>
</evidence>
<keyword evidence="20" id="KW-1185">Reference proteome</keyword>
<dbReference type="CDD" id="cd03271">
    <property type="entry name" value="ABC_UvrA_II"/>
    <property type="match status" value="1"/>
</dbReference>
<dbReference type="GO" id="GO:0006289">
    <property type="term" value="P:nucleotide-excision repair"/>
    <property type="evidence" value="ECO:0007669"/>
    <property type="project" value="InterPro"/>
</dbReference>
<dbReference type="InterPro" id="IPR027417">
    <property type="entry name" value="P-loop_NTPase"/>
</dbReference>
<evidence type="ECO:0000256" key="13">
    <source>
        <dbReference type="ARBA" id="ARBA00023204"/>
    </source>
</evidence>
<dbReference type="Gene3D" id="1.20.1580.10">
    <property type="entry name" value="ABC transporter ATPase like domain"/>
    <property type="match status" value="2"/>
</dbReference>
<evidence type="ECO:0000256" key="7">
    <source>
        <dbReference type="ARBA" id="ARBA00022769"/>
    </source>
</evidence>
<dbReference type="PROSITE" id="PS00211">
    <property type="entry name" value="ABC_TRANSPORTER_1"/>
    <property type="match status" value="2"/>
</dbReference>
<evidence type="ECO:0000256" key="10">
    <source>
        <dbReference type="ARBA" id="ARBA00022840"/>
    </source>
</evidence>
<keyword evidence="12" id="KW-0238">DNA-binding</keyword>
<dbReference type="PANTHER" id="PTHR43152">
    <property type="entry name" value="UVRABC SYSTEM PROTEIN A"/>
    <property type="match status" value="1"/>
</dbReference>
<accession>A0A7S9L2U3</accession>
<dbReference type="Pfam" id="PF17755">
    <property type="entry name" value="UvrA_DNA-bind"/>
    <property type="match status" value="1"/>
</dbReference>
<dbReference type="GO" id="GO:0004518">
    <property type="term" value="F:nuclease activity"/>
    <property type="evidence" value="ECO:0007669"/>
    <property type="project" value="UniProtKB-KW"/>
</dbReference>
<feature type="compositionally biased region" description="Basic and acidic residues" evidence="17">
    <location>
        <begin position="956"/>
        <end position="965"/>
    </location>
</feature>
<evidence type="ECO:0000256" key="4">
    <source>
        <dbReference type="ARBA" id="ARBA00022737"/>
    </source>
</evidence>
<dbReference type="PANTHER" id="PTHR43152:SF3">
    <property type="entry name" value="UVRABC SYSTEM PROTEIN A"/>
    <property type="match status" value="1"/>
</dbReference>
<evidence type="ECO:0000256" key="1">
    <source>
        <dbReference type="ARBA" id="ARBA00004496"/>
    </source>
</evidence>
<dbReference type="Gene3D" id="3.40.50.300">
    <property type="entry name" value="P-loop containing nucleotide triphosphate hydrolases"/>
    <property type="match status" value="2"/>
</dbReference>
<dbReference type="FunFam" id="1.20.1580.10:FF:000002">
    <property type="entry name" value="UvrABC system protein A"/>
    <property type="match status" value="1"/>
</dbReference>
<dbReference type="NCBIfam" id="TIGR00630">
    <property type="entry name" value="uvra"/>
    <property type="match status" value="1"/>
</dbReference>
<name>A0A7S9L2U3_9SPHI</name>
<dbReference type="AlphaFoldDB" id="A0A7S9L2U3"/>
<dbReference type="KEGG" id="pex:IZT61_09515"/>
<sequence>MSNKSIDLGEQKDVEVYGARVHNLKNIDVSFPRNQLVVITGLSGSGKSSLAFDTIYAEGQRRYMETFSAYSRQFMGGMERPDVDKVSGLSPVIAIEQKTTSKNPRSTVGTITEIYDFMRLLYARVADAYSYNTGEKMERMSEDQILQNIFNKFDGLAVNILAPVVKGRKGHYRELFEQIRKQGYVKVRVDGEIKDIAAKMQVDRYKIHDIEVVIDRLIVDAKDKKRLLDSVQTAMKMGKGVIKISDKDNNVAHFSKFLMCPTTGISYDEPQPNSFSFNSPYGACERCDGLGYIFVVDKESVIPNPKLSILNGGLAPLGEYRDTWMFQVLKALAKKYTFSLSTPIEKLSDEVIGIILNGSNDLIKVEVEYNKWNVQNYNITFDGIIKMLEEQNEKRSESASDDMDAFRKLKTCPECNGARLKKESLHFKVDGMNIFDLASMDISNLYKWFEKVDERLSERQNIIAKEILKEIKARIGFLTDVGLTYLTLDRTARTLSGGEAQRIRLATQIGSQLMNVMYILDEPSIGLHQRDNERLINALKNLRDLGNTVLVVEHDKDMIMEADWVIDVGPGAGIHGGTVVAEGTAKDILKSKTLTAAYLNGDKEIETPRVRRKGNGHKLSIIKATGHNLKEVSVDFPLGKFIAVTGVSGSGKSSLITETLYPILNHHFFRAKKTPLPYEKISGLKEIDKVIEIDQAPIGRTPRSNPSTYTGVFSDIRNLFVQLPEAKIRGYKPGRFSFNVKGGRCETCQGAGLKVIEMNFLPDVQVPCEECGGRRYNRETLEVRFRGKSISDVLDMSIEDACDFFENIPIIYRKIKTLKDVGLGYITLGQSSVTLSGGEAQRVKLATELSKKDTGKTFYILDEPTTGLHFEDINVLLGVLQELVDKGNTILVIEHNLDVVKVADWVIDLGEEGGAGGGRILFEGTPEGLIQNPISLTGKFLKKEMGVSLESGVRSPESKVESLKPKDKKAKKKSEVQSPEAEVKKPKKKK</sequence>
<dbReference type="FunFam" id="3.40.50.300:FF:000272">
    <property type="entry name" value="UvrABC system protein A"/>
    <property type="match status" value="1"/>
</dbReference>
<evidence type="ECO:0000256" key="14">
    <source>
        <dbReference type="ARBA" id="ARBA00038000"/>
    </source>
</evidence>
<evidence type="ECO:0000313" key="19">
    <source>
        <dbReference type="EMBL" id="QPH41469.1"/>
    </source>
</evidence>
<dbReference type="EMBL" id="CP064939">
    <property type="protein sequence ID" value="QPH41469.1"/>
    <property type="molecule type" value="Genomic_DNA"/>
</dbReference>
<dbReference type="RefSeq" id="WP_196100906.1">
    <property type="nucleotide sequence ID" value="NZ_CP064939.1"/>
</dbReference>
<dbReference type="InterPro" id="IPR017871">
    <property type="entry name" value="ABC_transporter-like_CS"/>
</dbReference>
<evidence type="ECO:0000259" key="18">
    <source>
        <dbReference type="PROSITE" id="PS50893"/>
    </source>
</evidence>
<evidence type="ECO:0000256" key="9">
    <source>
        <dbReference type="ARBA" id="ARBA00022833"/>
    </source>
</evidence>
<evidence type="ECO:0000256" key="6">
    <source>
        <dbReference type="ARBA" id="ARBA00022763"/>
    </source>
</evidence>
<dbReference type="Gene3D" id="3.30.1490.20">
    <property type="entry name" value="ATP-grasp fold, A domain"/>
    <property type="match status" value="1"/>
</dbReference>
<keyword evidence="2" id="KW-0963">Cytoplasm</keyword>
<dbReference type="InterPro" id="IPR003439">
    <property type="entry name" value="ABC_transporter-like_ATP-bd"/>
</dbReference>
<feature type="domain" description="ABC transporter" evidence="18">
    <location>
        <begin position="605"/>
        <end position="942"/>
    </location>
</feature>
<comment type="similarity">
    <text evidence="14">Belongs to the ABC transporter superfamily. UvrA family.</text>
</comment>
<keyword evidence="13" id="KW-0234">DNA repair</keyword>
<dbReference type="NCBIfam" id="NF001503">
    <property type="entry name" value="PRK00349.1"/>
    <property type="match status" value="1"/>
</dbReference>
<keyword evidence="3" id="KW-0479">Metal-binding</keyword>
<dbReference type="InterPro" id="IPR041552">
    <property type="entry name" value="UvrA_DNA-bd"/>
</dbReference>
<evidence type="ECO:0000256" key="5">
    <source>
        <dbReference type="ARBA" id="ARBA00022741"/>
    </source>
</evidence>
<dbReference type="Pfam" id="PF17760">
    <property type="entry name" value="UvrA_inter"/>
    <property type="match status" value="1"/>
</dbReference>
<evidence type="ECO:0000256" key="17">
    <source>
        <dbReference type="SAM" id="MobiDB-lite"/>
    </source>
</evidence>
<proteinExistence type="inferred from homology"/>
<keyword evidence="9" id="KW-0862">Zinc</keyword>
<dbReference type="InterPro" id="IPR041102">
    <property type="entry name" value="UvrA_inter"/>
</dbReference>
<dbReference type="InterPro" id="IPR004602">
    <property type="entry name" value="UvrA"/>
</dbReference>
<evidence type="ECO:0000256" key="15">
    <source>
        <dbReference type="ARBA" id="ARBA00039316"/>
    </source>
</evidence>
<keyword evidence="5" id="KW-0547">Nucleotide-binding</keyword>
<protein>
    <recommendedName>
        <fullName evidence="15">UvrABC system protein A</fullName>
    </recommendedName>
    <alternativeName>
        <fullName evidence="16">Excinuclease ABC subunit A</fullName>
    </alternativeName>
</protein>
<dbReference type="SUPFAM" id="SSF52540">
    <property type="entry name" value="P-loop containing nucleoside triphosphate hydrolases"/>
    <property type="match status" value="2"/>
</dbReference>
<dbReference type="GO" id="GO:0005524">
    <property type="term" value="F:ATP binding"/>
    <property type="evidence" value="ECO:0007669"/>
    <property type="project" value="UniProtKB-KW"/>
</dbReference>
<dbReference type="GO" id="GO:0016887">
    <property type="term" value="F:ATP hydrolysis activity"/>
    <property type="evidence" value="ECO:0007669"/>
    <property type="project" value="InterPro"/>
</dbReference>
<keyword evidence="4" id="KW-0677">Repeat</keyword>
<keyword evidence="10" id="KW-0067">ATP-binding</keyword>
<keyword evidence="11" id="KW-0267">Excision nuclease</keyword>
<evidence type="ECO:0000256" key="3">
    <source>
        <dbReference type="ARBA" id="ARBA00022723"/>
    </source>
</evidence>